<evidence type="ECO:0000313" key="5">
    <source>
        <dbReference type="EMBL" id="RUL87720.1"/>
    </source>
</evidence>
<keyword evidence="6" id="KW-1185">Reference proteome</keyword>
<dbReference type="EMBL" id="RYZH01000018">
    <property type="protein sequence ID" value="RUL87720.1"/>
    <property type="molecule type" value="Genomic_DNA"/>
</dbReference>
<keyword evidence="2" id="KW-0720">Serine protease</keyword>
<organism evidence="5 6">
    <name type="scientific">Tautonia sociabilis</name>
    <dbReference type="NCBI Taxonomy" id="2080755"/>
    <lineage>
        <taxon>Bacteria</taxon>
        <taxon>Pseudomonadati</taxon>
        <taxon>Planctomycetota</taxon>
        <taxon>Planctomycetia</taxon>
        <taxon>Isosphaerales</taxon>
        <taxon>Isosphaeraceae</taxon>
        <taxon>Tautonia</taxon>
    </lineage>
</organism>
<name>A0A432MKD3_9BACT</name>
<dbReference type="InterPro" id="IPR002470">
    <property type="entry name" value="Peptidase_S9A"/>
</dbReference>
<dbReference type="InterPro" id="IPR001375">
    <property type="entry name" value="Peptidase_S9_cat"/>
</dbReference>
<evidence type="ECO:0000256" key="2">
    <source>
        <dbReference type="ARBA" id="ARBA00022825"/>
    </source>
</evidence>
<sequence length="665" mass="72201">MLRRSRLPLLALSLALAAQTTERLLGQVVPPPAIETQGVPTIPRELERALASYRTVPGYGFGGWLGGRRELLIRAGAVPAGQVFSVVTPGAPPHQLTNIAGRVLGLQARPGRNQFALLYDEGGNEAVQIALVDTSSGRVSRLSDGRSRNGSPRWSPDGRLLAFASDARDAKDFDLYLIDPDGEAGAAPRLLARLQGLATVEDWSPDGSRIAVLEVDVTQGIRVLSVDVATGESRVLLPGPNWRGMHSPADPRFTPDGEAMILSLYDGGEFRRLARLDLDSRAVSILTAEAAADVESFALSDDGAMIAVTVHDDGYSSLRILDAETGRELGRPAIPEGQITDLTFRPGSTEVAFNLETPVEPSQVYSLIIPSGVLVRWTRGVPPGSGFEPPRPPDRFRFESFDGRSIPAFVYRPDPERFPGPRPVLIDLHGGPQAQARPSFLGPEAYLVTELGLALVVPNVRGSSGYGLSYLRLDDRDRREDAVRDVGALLDWVAEQPDLDADRVAVRGGSYGGYLVLAALSRFGDRIAAGIDIAGISDFGTFMSDQPALRLDLLRLEFGDERDPGTRLLFEEISPLRRADRIVSPLLVVQGRNDPRVPEAEARQIVDAVRGNGVPVWYVLARNEGHGFSRVENLEYLRAVEARFLIEHLRRQRSAPSRANSAGQE</sequence>
<dbReference type="PANTHER" id="PTHR42776:SF27">
    <property type="entry name" value="DIPEPTIDYL PEPTIDASE FAMILY MEMBER 6"/>
    <property type="match status" value="1"/>
</dbReference>
<dbReference type="InterPro" id="IPR011042">
    <property type="entry name" value="6-blade_b-propeller_TolB-like"/>
</dbReference>
<dbReference type="PRINTS" id="PR00862">
    <property type="entry name" value="PROLIGOPTASE"/>
</dbReference>
<evidence type="ECO:0000259" key="4">
    <source>
        <dbReference type="Pfam" id="PF00326"/>
    </source>
</evidence>
<dbReference type="Pfam" id="PF07676">
    <property type="entry name" value="PD40"/>
    <property type="match status" value="1"/>
</dbReference>
<keyword evidence="3" id="KW-0732">Signal</keyword>
<evidence type="ECO:0000313" key="6">
    <source>
        <dbReference type="Proteomes" id="UP000280296"/>
    </source>
</evidence>
<dbReference type="PANTHER" id="PTHR42776">
    <property type="entry name" value="SERINE PEPTIDASE S9 FAMILY MEMBER"/>
    <property type="match status" value="1"/>
</dbReference>
<dbReference type="InterPro" id="IPR011659">
    <property type="entry name" value="WD40"/>
</dbReference>
<keyword evidence="2" id="KW-0645">Protease</keyword>
<dbReference type="InterPro" id="IPR029058">
    <property type="entry name" value="AB_hydrolase_fold"/>
</dbReference>
<accession>A0A432MKD3</accession>
<feature type="domain" description="Peptidase S9 prolyl oligopeptidase catalytic" evidence="4">
    <location>
        <begin position="443"/>
        <end position="650"/>
    </location>
</feature>
<proteinExistence type="predicted"/>
<dbReference type="OrthoDB" id="108903at2"/>
<reference evidence="5 6" key="1">
    <citation type="submission" date="2018-12" db="EMBL/GenBank/DDBJ databases">
        <authorList>
            <person name="Toschakov S.V."/>
        </authorList>
    </citation>
    <scope>NUCLEOTIDE SEQUENCE [LARGE SCALE GENOMIC DNA]</scope>
    <source>
        <strain evidence="5 6">GM2012</strain>
    </source>
</reference>
<dbReference type="Pfam" id="PF00326">
    <property type="entry name" value="Peptidase_S9"/>
    <property type="match status" value="1"/>
</dbReference>
<feature type="chain" id="PRO_5019521643" evidence="3">
    <location>
        <begin position="18"/>
        <end position="665"/>
    </location>
</feature>
<dbReference type="RefSeq" id="WP_126725430.1">
    <property type="nucleotide sequence ID" value="NZ_RYZH01000018.1"/>
</dbReference>
<dbReference type="AlphaFoldDB" id="A0A432MKD3"/>
<dbReference type="Proteomes" id="UP000280296">
    <property type="component" value="Unassembled WGS sequence"/>
</dbReference>
<dbReference type="SUPFAM" id="SSF82171">
    <property type="entry name" value="DPP6 N-terminal domain-like"/>
    <property type="match status" value="1"/>
</dbReference>
<dbReference type="Gene3D" id="2.120.10.30">
    <property type="entry name" value="TolB, C-terminal domain"/>
    <property type="match status" value="1"/>
</dbReference>
<protein>
    <submittedName>
        <fullName evidence="5">S9 family peptidase</fullName>
    </submittedName>
</protein>
<dbReference type="Gene3D" id="3.40.50.1820">
    <property type="entry name" value="alpha/beta hydrolase"/>
    <property type="match status" value="1"/>
</dbReference>
<reference evidence="5 6" key="2">
    <citation type="submission" date="2019-01" db="EMBL/GenBank/DDBJ databases">
        <title>Tautonia sociabilis, a novel thermotolerant planctomycete of Isosphaeraceae family, isolated from a 4000 m deep subterranean habitat.</title>
        <authorList>
            <person name="Kovaleva O.L."/>
            <person name="Elcheninov A.G."/>
            <person name="Van Heerden E."/>
            <person name="Toshchakov S.V."/>
            <person name="Novikov A."/>
            <person name="Bonch-Osmolovskaya E.A."/>
            <person name="Kublanov I.V."/>
        </authorList>
    </citation>
    <scope>NUCLEOTIDE SEQUENCE [LARGE SCALE GENOMIC DNA]</scope>
    <source>
        <strain evidence="5 6">GM2012</strain>
    </source>
</reference>
<gene>
    <name evidence="5" type="ORF">TsocGM_11075</name>
</gene>
<evidence type="ECO:0000256" key="3">
    <source>
        <dbReference type="SAM" id="SignalP"/>
    </source>
</evidence>
<feature type="signal peptide" evidence="3">
    <location>
        <begin position="1"/>
        <end position="17"/>
    </location>
</feature>
<dbReference type="GO" id="GO:0006508">
    <property type="term" value="P:proteolysis"/>
    <property type="evidence" value="ECO:0007669"/>
    <property type="project" value="InterPro"/>
</dbReference>
<evidence type="ECO:0000256" key="1">
    <source>
        <dbReference type="ARBA" id="ARBA00022801"/>
    </source>
</evidence>
<dbReference type="SUPFAM" id="SSF53474">
    <property type="entry name" value="alpha/beta-Hydrolases"/>
    <property type="match status" value="1"/>
</dbReference>
<keyword evidence="1" id="KW-0378">Hydrolase</keyword>
<comment type="caution">
    <text evidence="5">The sequence shown here is derived from an EMBL/GenBank/DDBJ whole genome shotgun (WGS) entry which is preliminary data.</text>
</comment>
<dbReference type="GO" id="GO:0004252">
    <property type="term" value="F:serine-type endopeptidase activity"/>
    <property type="evidence" value="ECO:0007669"/>
    <property type="project" value="InterPro"/>
</dbReference>